<accession>A0A066VUI5</accession>
<dbReference type="InParanoid" id="A0A066VUI5"/>
<protein>
    <submittedName>
        <fullName evidence="1">Uncharacterized protein</fullName>
    </submittedName>
</protein>
<dbReference type="HOGENOM" id="CLU_1230659_0_0_1"/>
<reference evidence="1 2" key="1">
    <citation type="submission" date="2014-05" db="EMBL/GenBank/DDBJ databases">
        <title>Draft genome sequence of a rare smut relative, Tilletiaria anomala UBC 951.</title>
        <authorList>
            <consortium name="DOE Joint Genome Institute"/>
            <person name="Toome M."/>
            <person name="Kuo A."/>
            <person name="Henrissat B."/>
            <person name="Lipzen A."/>
            <person name="Tritt A."/>
            <person name="Yoshinaga Y."/>
            <person name="Zane M."/>
            <person name="Barry K."/>
            <person name="Grigoriev I.V."/>
            <person name="Spatafora J.W."/>
            <person name="Aimea M.C."/>
        </authorList>
    </citation>
    <scope>NUCLEOTIDE SEQUENCE [LARGE SCALE GENOMIC DNA]</scope>
    <source>
        <strain evidence="1 2">UBC 951</strain>
    </source>
</reference>
<dbReference type="AlphaFoldDB" id="A0A066VUI5"/>
<gene>
    <name evidence="1" type="ORF">K437DRAFT_145551</name>
</gene>
<evidence type="ECO:0000313" key="1">
    <source>
        <dbReference type="EMBL" id="KDN43928.1"/>
    </source>
</evidence>
<sequence length="225" mass="25086">MCSVDTPTQRGGRERWYWQGSVNTPAGLPEWPVAASWLMKETHPKIQVHVQTLKTAAAASSVVHAILSQMGMEHDVIPFHPSCDPSNRMASQFCLFLYLHRGCEFGLAQTVSPSSEETSLVTLIVGRLSAPLECLPHSISSSSCYSLESKNFIRKNTTAKSNHLRRSIKRNKVNSRPVHRRVIAACRSARWQLPYSVVDGCISHYNGSSIVRKMHVLLVYRGASK</sequence>
<dbReference type="RefSeq" id="XP_013242549.1">
    <property type="nucleotide sequence ID" value="XM_013387095.1"/>
</dbReference>
<name>A0A066VUI5_TILAU</name>
<keyword evidence="2" id="KW-1185">Reference proteome</keyword>
<organism evidence="1 2">
    <name type="scientific">Tilletiaria anomala (strain ATCC 24038 / CBS 436.72 / UBC 951)</name>
    <dbReference type="NCBI Taxonomy" id="1037660"/>
    <lineage>
        <taxon>Eukaryota</taxon>
        <taxon>Fungi</taxon>
        <taxon>Dikarya</taxon>
        <taxon>Basidiomycota</taxon>
        <taxon>Ustilaginomycotina</taxon>
        <taxon>Exobasidiomycetes</taxon>
        <taxon>Georgefischeriales</taxon>
        <taxon>Tilletiariaceae</taxon>
        <taxon>Tilletiaria</taxon>
    </lineage>
</organism>
<comment type="caution">
    <text evidence="1">The sequence shown here is derived from an EMBL/GenBank/DDBJ whole genome shotgun (WGS) entry which is preliminary data.</text>
</comment>
<proteinExistence type="predicted"/>
<evidence type="ECO:0000313" key="2">
    <source>
        <dbReference type="Proteomes" id="UP000027361"/>
    </source>
</evidence>
<dbReference type="GeneID" id="25261580"/>
<dbReference type="Proteomes" id="UP000027361">
    <property type="component" value="Unassembled WGS sequence"/>
</dbReference>
<dbReference type="EMBL" id="JMSN01000057">
    <property type="protein sequence ID" value="KDN43928.1"/>
    <property type="molecule type" value="Genomic_DNA"/>
</dbReference>